<dbReference type="Pfam" id="PF07732">
    <property type="entry name" value="Cu-oxidase_3"/>
    <property type="match status" value="1"/>
</dbReference>
<dbReference type="InterPro" id="IPR008972">
    <property type="entry name" value="Cupredoxin"/>
</dbReference>
<keyword evidence="7" id="KW-0479">Metal-binding</keyword>
<evidence type="ECO:0000259" key="17">
    <source>
        <dbReference type="Pfam" id="PF07732"/>
    </source>
</evidence>
<evidence type="ECO:0000313" key="18">
    <source>
        <dbReference type="EMBL" id="ARD69908.1"/>
    </source>
</evidence>
<comment type="subcellular location">
    <subcellularLocation>
        <location evidence="3">Secreted</location>
    </subcellularLocation>
</comment>
<evidence type="ECO:0000256" key="5">
    <source>
        <dbReference type="ARBA" id="ARBA00012297"/>
    </source>
</evidence>
<dbReference type="InterPro" id="IPR045087">
    <property type="entry name" value="Cu-oxidase_fam"/>
</dbReference>
<evidence type="ECO:0000256" key="8">
    <source>
        <dbReference type="ARBA" id="ARBA00022737"/>
    </source>
</evidence>
<comment type="catalytic activity">
    <reaction evidence="1">
        <text>4 hydroquinone + O2 = 4 benzosemiquinone + 2 H2O</text>
        <dbReference type="Rhea" id="RHEA:11276"/>
        <dbReference type="ChEBI" id="CHEBI:15377"/>
        <dbReference type="ChEBI" id="CHEBI:15379"/>
        <dbReference type="ChEBI" id="CHEBI:17594"/>
        <dbReference type="ChEBI" id="CHEBI:17977"/>
        <dbReference type="EC" id="1.10.3.2"/>
    </reaction>
</comment>
<name>A0A2D0WLT2_9AGAR</name>
<evidence type="ECO:0000256" key="10">
    <source>
        <dbReference type="ARBA" id="ARBA00023008"/>
    </source>
</evidence>
<evidence type="ECO:0000256" key="9">
    <source>
        <dbReference type="ARBA" id="ARBA00023002"/>
    </source>
</evidence>
<evidence type="ECO:0000259" key="16">
    <source>
        <dbReference type="Pfam" id="PF07731"/>
    </source>
</evidence>
<comment type="cofactor">
    <cofactor evidence="2">
        <name>Cu cation</name>
        <dbReference type="ChEBI" id="CHEBI:23378"/>
    </cofactor>
</comment>
<dbReference type="EC" id="1.10.3.2" evidence="5"/>
<dbReference type="PANTHER" id="PTHR11709">
    <property type="entry name" value="MULTI-COPPER OXIDASE"/>
    <property type="match status" value="1"/>
</dbReference>
<keyword evidence="11" id="KW-1015">Disulfide bond</keyword>
<dbReference type="InterPro" id="IPR001117">
    <property type="entry name" value="Cu-oxidase_2nd"/>
</dbReference>
<dbReference type="PANTHER" id="PTHR11709:SF511">
    <property type="entry name" value="LACCASE"/>
    <property type="match status" value="1"/>
</dbReference>
<reference evidence="18" key="1">
    <citation type="journal article" date="2018" name="J. Hazard. Mater.">
        <title>Identification and evaluation of bioremediation potential of laccase isoforms produced by Cyathus bulleri on wheat bran.</title>
        <authorList>
            <person name="Vats A."/>
            <person name="Mishra S."/>
        </authorList>
    </citation>
    <scope>NUCLEOTIDE SEQUENCE</scope>
</reference>
<keyword evidence="10" id="KW-0186">Copper</keyword>
<evidence type="ECO:0000259" key="15">
    <source>
        <dbReference type="Pfam" id="PF00394"/>
    </source>
</evidence>
<dbReference type="Gene3D" id="2.60.40.420">
    <property type="entry name" value="Cupredoxins - blue copper proteins"/>
    <property type="match status" value="3"/>
</dbReference>
<dbReference type="GO" id="GO:0046274">
    <property type="term" value="P:lignin catabolic process"/>
    <property type="evidence" value="ECO:0007669"/>
    <property type="project" value="UniProtKB-KW"/>
</dbReference>
<evidence type="ECO:0000256" key="6">
    <source>
        <dbReference type="ARBA" id="ARBA00022525"/>
    </source>
</evidence>
<dbReference type="EMBL" id="KY129773">
    <property type="protein sequence ID" value="ARD69908.1"/>
    <property type="molecule type" value="mRNA"/>
</dbReference>
<evidence type="ECO:0000256" key="13">
    <source>
        <dbReference type="ARBA" id="ARBA00023185"/>
    </source>
</evidence>
<keyword evidence="6" id="KW-0964">Secreted</keyword>
<feature type="chain" id="PRO_5013682464" description="laccase" evidence="14">
    <location>
        <begin position="19"/>
        <end position="521"/>
    </location>
</feature>
<keyword evidence="9 18" id="KW-0560">Oxidoreductase</keyword>
<keyword evidence="8" id="KW-0677">Repeat</keyword>
<protein>
    <recommendedName>
        <fullName evidence="5">laccase</fullName>
        <ecNumber evidence="5">1.10.3.2</ecNumber>
    </recommendedName>
</protein>
<dbReference type="SUPFAM" id="SSF49503">
    <property type="entry name" value="Cupredoxins"/>
    <property type="match status" value="3"/>
</dbReference>
<dbReference type="InterPro" id="IPR011707">
    <property type="entry name" value="Cu-oxidase-like_N"/>
</dbReference>
<dbReference type="InterPro" id="IPR011706">
    <property type="entry name" value="Cu-oxidase_C"/>
</dbReference>
<evidence type="ECO:0000256" key="4">
    <source>
        <dbReference type="ARBA" id="ARBA00010609"/>
    </source>
</evidence>
<evidence type="ECO:0000256" key="1">
    <source>
        <dbReference type="ARBA" id="ARBA00000349"/>
    </source>
</evidence>
<comment type="similarity">
    <text evidence="4">Belongs to the multicopper oxidase family.</text>
</comment>
<feature type="domain" description="Plastocyanin-like" evidence="15">
    <location>
        <begin position="167"/>
        <end position="307"/>
    </location>
</feature>
<dbReference type="SMR" id="A0A2D0WLT2"/>
<dbReference type="InterPro" id="IPR033138">
    <property type="entry name" value="Cu_oxidase_CS"/>
</dbReference>
<dbReference type="GO" id="GO:0005507">
    <property type="term" value="F:copper ion binding"/>
    <property type="evidence" value="ECO:0007669"/>
    <property type="project" value="InterPro"/>
</dbReference>
<sequence length="521" mass="55870">MGSSTLIFLSTLPFVALAAIGPSANLYAGNKNIAPDGFSRSAVLAGSSSSSLTFPGPLITGNKGDTFRLNVIDQLTDTTMLRGTSIHWHGFFQEGSSWADGPVGVTQCPIAPGDSFLYQFKVPDQAGTFWYHSHYSTQYCDGLRGAMVVYDRFNDPHRGRYLIDDDSTVITLADWYHTPAPSAGLVPTADAILINGKGRYPGGPTSPLTVIRVIPFVRYRFRLVSISCDPNFTFSIDGHTLKVIEVDGISVQPVDVDSIQIFAGQRYSFVLNPNQRIGNYWIRSQPNIGPQGFEGGINSAILRYIGAPNTDPTTTQTPSTNPLLETNLHPLENPGAPGLPTPGGADVAINLNVAFSFTDLKFTVNGATFSPPNVPVLLQILSGAQTAQDLLPPGSVYVLPPNKVIELSLPGGAVGSPHPIHLHGHAFDVVRSAGSSTYNYANPVRRDVVSIGSAGDNVTIRFKTDNAGPWIMHCHIDWHLEIGLAVVFAEDVATIAGQNPPNSWDQLCPTFDALPTEHPGS</sequence>
<keyword evidence="12" id="KW-0325">Glycoprotein</keyword>
<organism evidence="18">
    <name type="scientific">Cyathus bulleri</name>
    <dbReference type="NCBI Taxonomy" id="184115"/>
    <lineage>
        <taxon>Eukaryota</taxon>
        <taxon>Fungi</taxon>
        <taxon>Dikarya</taxon>
        <taxon>Basidiomycota</taxon>
        <taxon>Agaricomycotina</taxon>
        <taxon>Agaricomycetes</taxon>
        <taxon>Agaricomycetidae</taxon>
        <taxon>Agaricales</taxon>
        <taxon>Agaricineae</taxon>
        <taxon>Nidulariaceae</taxon>
        <taxon>Cyathus</taxon>
    </lineage>
</organism>
<dbReference type="PROSITE" id="PS00079">
    <property type="entry name" value="MULTICOPPER_OXIDASE1"/>
    <property type="match status" value="2"/>
</dbReference>
<dbReference type="AlphaFoldDB" id="A0A2D0WLT2"/>
<accession>A0A2D0WLT2</accession>
<dbReference type="CDD" id="cd13903">
    <property type="entry name" value="CuRO_3_Tv-LCC_like"/>
    <property type="match status" value="1"/>
</dbReference>
<evidence type="ECO:0000256" key="14">
    <source>
        <dbReference type="SAM" id="SignalP"/>
    </source>
</evidence>
<feature type="signal peptide" evidence="14">
    <location>
        <begin position="1"/>
        <end position="18"/>
    </location>
</feature>
<dbReference type="CDD" id="cd13856">
    <property type="entry name" value="CuRO_1_Tv-LCC_like"/>
    <property type="match status" value="1"/>
</dbReference>
<dbReference type="Pfam" id="PF07731">
    <property type="entry name" value="Cu-oxidase_2"/>
    <property type="match status" value="1"/>
</dbReference>
<keyword evidence="13" id="KW-0439">Lignin degradation</keyword>
<feature type="domain" description="Plastocyanin-like" evidence="17">
    <location>
        <begin position="53"/>
        <end position="152"/>
    </location>
</feature>
<dbReference type="FunFam" id="2.60.40.420:FF:000112">
    <property type="entry name" value="Laccase B"/>
    <property type="match status" value="1"/>
</dbReference>
<keyword evidence="14" id="KW-0732">Signal</keyword>
<evidence type="ECO:0000256" key="12">
    <source>
        <dbReference type="ARBA" id="ARBA00023180"/>
    </source>
</evidence>
<dbReference type="InterPro" id="IPR002355">
    <property type="entry name" value="Cu_oxidase_Cu_BS"/>
</dbReference>
<dbReference type="GO" id="GO:0005576">
    <property type="term" value="C:extracellular region"/>
    <property type="evidence" value="ECO:0007669"/>
    <property type="project" value="UniProtKB-SubCell"/>
</dbReference>
<evidence type="ECO:0000256" key="7">
    <source>
        <dbReference type="ARBA" id="ARBA00022723"/>
    </source>
</evidence>
<dbReference type="FunFam" id="2.60.40.420:FF:000045">
    <property type="entry name" value="Laccase 2"/>
    <property type="match status" value="1"/>
</dbReference>
<evidence type="ECO:0000256" key="2">
    <source>
        <dbReference type="ARBA" id="ARBA00001935"/>
    </source>
</evidence>
<evidence type="ECO:0000256" key="3">
    <source>
        <dbReference type="ARBA" id="ARBA00004613"/>
    </source>
</evidence>
<evidence type="ECO:0000256" key="11">
    <source>
        <dbReference type="ARBA" id="ARBA00023157"/>
    </source>
</evidence>
<proteinExistence type="evidence at transcript level"/>
<dbReference type="PROSITE" id="PS00080">
    <property type="entry name" value="MULTICOPPER_OXIDASE2"/>
    <property type="match status" value="1"/>
</dbReference>
<dbReference type="Pfam" id="PF00394">
    <property type="entry name" value="Cu-oxidase"/>
    <property type="match status" value="1"/>
</dbReference>
<dbReference type="GO" id="GO:0052716">
    <property type="term" value="F:hydroquinone:oxygen oxidoreductase activity"/>
    <property type="evidence" value="ECO:0007669"/>
    <property type="project" value="UniProtKB-EC"/>
</dbReference>
<gene>
    <name evidence="18" type="primary">Lcc2</name>
</gene>
<feature type="domain" description="Plastocyanin-like" evidence="16">
    <location>
        <begin position="371"/>
        <end position="491"/>
    </location>
</feature>